<dbReference type="InterPro" id="IPR043917">
    <property type="entry name" value="DUF5753"/>
</dbReference>
<protein>
    <submittedName>
        <fullName evidence="2">XRE family transcriptional regulator</fullName>
    </submittedName>
</protein>
<dbReference type="SUPFAM" id="SSF47413">
    <property type="entry name" value="lambda repressor-like DNA-binding domains"/>
    <property type="match status" value="1"/>
</dbReference>
<sequence length="294" mass="33028">MAGYTLTGRALGRLLCKYRERAKLTKHAAAQYIETSQQTLGRIEDGLKSKVPDMVVNVLCDAYKVSNAERKELLGLARELRTAKNSGGTWWRAYLDQMAEDFDHYLALEQAASKLTTHQLSLLPGLVQIADYRRGTVWEAYPTLPHEEIERRIELVMKRQARLDDPSFQLDVILSEAALRHVVGSPAVMHDQCEHLLRVGERPNVSLRIVPLHARSCIGAIAGSFVFLEFPPLPSTKLIEPPVVYVEEFTGALYLVRDGEIQRYRAAADRISRVALDAAGTRDLVMTIAEEYAQ</sequence>
<dbReference type="Gene3D" id="1.10.260.40">
    <property type="entry name" value="lambda repressor-like DNA-binding domains"/>
    <property type="match status" value="1"/>
</dbReference>
<accession>A0A291RG41</accession>
<evidence type="ECO:0000313" key="2">
    <source>
        <dbReference type="EMBL" id="ATL66270.1"/>
    </source>
</evidence>
<dbReference type="KEGG" id="ntp:CRH09_08715"/>
<gene>
    <name evidence="2" type="ORF">CRH09_08715</name>
</gene>
<name>A0A291RG41_9NOCA</name>
<dbReference type="InterPro" id="IPR010982">
    <property type="entry name" value="Lambda_DNA-bd_dom_sf"/>
</dbReference>
<evidence type="ECO:0000313" key="3">
    <source>
        <dbReference type="Proteomes" id="UP000221961"/>
    </source>
</evidence>
<evidence type="ECO:0000259" key="1">
    <source>
        <dbReference type="Pfam" id="PF19054"/>
    </source>
</evidence>
<dbReference type="Pfam" id="PF19054">
    <property type="entry name" value="DUF5753"/>
    <property type="match status" value="1"/>
</dbReference>
<dbReference type="GeneID" id="88357488"/>
<dbReference type="Proteomes" id="UP000221961">
    <property type="component" value="Chromosome"/>
</dbReference>
<dbReference type="Pfam" id="PF13560">
    <property type="entry name" value="HTH_31"/>
    <property type="match status" value="1"/>
</dbReference>
<dbReference type="RefSeq" id="WP_098693472.1">
    <property type="nucleotide sequence ID" value="NZ_CP023778.1"/>
</dbReference>
<dbReference type="GO" id="GO:0003677">
    <property type="term" value="F:DNA binding"/>
    <property type="evidence" value="ECO:0007669"/>
    <property type="project" value="InterPro"/>
</dbReference>
<reference evidence="2 3" key="1">
    <citation type="submission" date="2017-10" db="EMBL/GenBank/DDBJ databases">
        <title>Comparative genomics between pathogenic Norcardia.</title>
        <authorList>
            <person name="Zeng L."/>
        </authorList>
    </citation>
    <scope>NUCLEOTIDE SEQUENCE [LARGE SCALE GENOMIC DNA]</scope>
    <source>
        <strain evidence="2 3">NC_YFY_NT001</strain>
    </source>
</reference>
<dbReference type="AlphaFoldDB" id="A0A291RG41"/>
<feature type="domain" description="DUF5753" evidence="1">
    <location>
        <begin position="103"/>
        <end position="285"/>
    </location>
</feature>
<dbReference type="EMBL" id="CP023778">
    <property type="protein sequence ID" value="ATL66270.1"/>
    <property type="molecule type" value="Genomic_DNA"/>
</dbReference>
<proteinExistence type="predicted"/>
<organism evidence="2 3">
    <name type="scientific">Nocardia terpenica</name>
    <dbReference type="NCBI Taxonomy" id="455432"/>
    <lineage>
        <taxon>Bacteria</taxon>
        <taxon>Bacillati</taxon>
        <taxon>Actinomycetota</taxon>
        <taxon>Actinomycetes</taxon>
        <taxon>Mycobacteriales</taxon>
        <taxon>Nocardiaceae</taxon>
        <taxon>Nocardia</taxon>
    </lineage>
</organism>